<dbReference type="SUPFAM" id="SSF46785">
    <property type="entry name" value="Winged helix' DNA-binding domain"/>
    <property type="match status" value="1"/>
</dbReference>
<evidence type="ECO:0000256" key="5">
    <source>
        <dbReference type="ARBA" id="ARBA00023242"/>
    </source>
</evidence>
<dbReference type="InterPro" id="IPR036388">
    <property type="entry name" value="WH-like_DNA-bd_sf"/>
</dbReference>
<dbReference type="InterPro" id="IPR016049">
    <property type="entry name" value="RNA_pol_Rpc34-like"/>
</dbReference>
<comment type="similarity">
    <text evidence="2">Belongs to the eukaryotic RPC34/RPC39 RNA polymerase subunit family.</text>
</comment>
<dbReference type="InterPro" id="IPR036390">
    <property type="entry name" value="WH_DNA-bd_sf"/>
</dbReference>
<dbReference type="Gene3D" id="1.10.10.10">
    <property type="entry name" value="Winged helix-like DNA-binding domain superfamily/Winged helix DNA-binding domain"/>
    <property type="match status" value="1"/>
</dbReference>
<organism evidence="6 7">
    <name type="scientific">Oikopleura dioica</name>
    <name type="common">Tunicate</name>
    <dbReference type="NCBI Taxonomy" id="34765"/>
    <lineage>
        <taxon>Eukaryota</taxon>
        <taxon>Metazoa</taxon>
        <taxon>Chordata</taxon>
        <taxon>Tunicata</taxon>
        <taxon>Appendicularia</taxon>
        <taxon>Copelata</taxon>
        <taxon>Oikopleuridae</taxon>
        <taxon>Oikopleura</taxon>
    </lineage>
</organism>
<proteinExistence type="inferred from homology"/>
<keyword evidence="7" id="KW-1185">Reference proteome</keyword>
<evidence type="ECO:0000256" key="4">
    <source>
        <dbReference type="ARBA" id="ARBA00023163"/>
    </source>
</evidence>
<keyword evidence="3" id="KW-0240">DNA-directed RNA polymerase</keyword>
<evidence type="ECO:0000256" key="2">
    <source>
        <dbReference type="ARBA" id="ARBA00011038"/>
    </source>
</evidence>
<keyword evidence="4" id="KW-0804">Transcription</keyword>
<evidence type="ECO:0000256" key="3">
    <source>
        <dbReference type="ARBA" id="ARBA00022478"/>
    </source>
</evidence>
<sequence>MDRANIINELVMANKVELAKAKNGSMAYSYKDEINIPSIVSASEEPVYRLIAEGKNLGVLKSEIMAQLDVKKKDLTRTLDEFEKKKLIKKVGTPKQKYFLYDVTPDHTVTGGAFYDNDRFDKELVDGITHILKPHLRQIMDAQKATEGHPALLFRAASVTPGQIADWLNEKRFVKFLLTETDCRQLLDALVLEGFADRRGDEYHATLTDKPLVAAGLSFTPCGVCPLVEQCRPGGQISPETCIYLDELLEW</sequence>
<name>A0ABN7TDR8_OIKDI</name>
<dbReference type="EMBL" id="OU015567">
    <property type="protein sequence ID" value="CAG5113602.1"/>
    <property type="molecule type" value="Genomic_DNA"/>
</dbReference>
<keyword evidence="5" id="KW-0539">Nucleus</keyword>
<gene>
    <name evidence="6" type="ORF">OKIOD_LOCUS16457</name>
</gene>
<dbReference type="InterPro" id="IPR007832">
    <property type="entry name" value="RNA_pol_Rpc34"/>
</dbReference>
<evidence type="ECO:0000313" key="7">
    <source>
        <dbReference type="Proteomes" id="UP001158576"/>
    </source>
</evidence>
<comment type="subcellular location">
    <subcellularLocation>
        <location evidence="1">Nucleus</location>
    </subcellularLocation>
</comment>
<dbReference type="Proteomes" id="UP001158576">
    <property type="component" value="Chromosome 2"/>
</dbReference>
<protein>
    <submittedName>
        <fullName evidence="6">Oidioi.mRNA.OKI2018_I69.chr2.g7692.t1.cds</fullName>
    </submittedName>
</protein>
<dbReference type="Pfam" id="PF05158">
    <property type="entry name" value="RNA_pol_Rpc34"/>
    <property type="match status" value="1"/>
</dbReference>
<evidence type="ECO:0000256" key="1">
    <source>
        <dbReference type="ARBA" id="ARBA00004123"/>
    </source>
</evidence>
<reference evidence="6 7" key="1">
    <citation type="submission" date="2021-04" db="EMBL/GenBank/DDBJ databases">
        <authorList>
            <person name="Bliznina A."/>
        </authorList>
    </citation>
    <scope>NUCLEOTIDE SEQUENCE [LARGE SCALE GENOMIC DNA]</scope>
</reference>
<evidence type="ECO:0000313" key="6">
    <source>
        <dbReference type="EMBL" id="CAG5113602.1"/>
    </source>
</evidence>
<dbReference type="PANTHER" id="PTHR12780">
    <property type="entry name" value="RNA POLYMERASE III DNA DIRECTED , 39KD SUBUNIT-RELATED"/>
    <property type="match status" value="1"/>
</dbReference>
<accession>A0ABN7TDR8</accession>